<proteinExistence type="predicted"/>
<protein>
    <submittedName>
        <fullName evidence="1">Uncharacterized protein</fullName>
    </submittedName>
</protein>
<reference evidence="1" key="2">
    <citation type="journal article" date="2015" name="Data Brief">
        <title>Shoot transcriptome of the giant reed, Arundo donax.</title>
        <authorList>
            <person name="Barrero R.A."/>
            <person name="Guerrero F.D."/>
            <person name="Moolhuijzen P."/>
            <person name="Goolsby J.A."/>
            <person name="Tidwell J."/>
            <person name="Bellgard S.E."/>
            <person name="Bellgard M.I."/>
        </authorList>
    </citation>
    <scope>NUCLEOTIDE SEQUENCE</scope>
    <source>
        <tissue evidence="1">Shoot tissue taken approximately 20 cm above the soil surface</tissue>
    </source>
</reference>
<dbReference type="AlphaFoldDB" id="A0A0A8ZZ88"/>
<accession>A0A0A8ZZ88</accession>
<organism evidence="1">
    <name type="scientific">Arundo donax</name>
    <name type="common">Giant reed</name>
    <name type="synonym">Donax arundinaceus</name>
    <dbReference type="NCBI Taxonomy" id="35708"/>
    <lineage>
        <taxon>Eukaryota</taxon>
        <taxon>Viridiplantae</taxon>
        <taxon>Streptophyta</taxon>
        <taxon>Embryophyta</taxon>
        <taxon>Tracheophyta</taxon>
        <taxon>Spermatophyta</taxon>
        <taxon>Magnoliopsida</taxon>
        <taxon>Liliopsida</taxon>
        <taxon>Poales</taxon>
        <taxon>Poaceae</taxon>
        <taxon>PACMAD clade</taxon>
        <taxon>Arundinoideae</taxon>
        <taxon>Arundineae</taxon>
        <taxon>Arundo</taxon>
    </lineage>
</organism>
<sequence>MSFVLTMFNYSNVHKLFHLPRIVLL</sequence>
<evidence type="ECO:0000313" key="1">
    <source>
        <dbReference type="EMBL" id="JAD44719.1"/>
    </source>
</evidence>
<reference evidence="1" key="1">
    <citation type="submission" date="2014-09" db="EMBL/GenBank/DDBJ databases">
        <authorList>
            <person name="Magalhaes I.L.F."/>
            <person name="Oliveira U."/>
            <person name="Santos F.R."/>
            <person name="Vidigal T.H.D.A."/>
            <person name="Brescovit A.D."/>
            <person name="Santos A.J."/>
        </authorList>
    </citation>
    <scope>NUCLEOTIDE SEQUENCE</scope>
    <source>
        <tissue evidence="1">Shoot tissue taken approximately 20 cm above the soil surface</tissue>
    </source>
</reference>
<dbReference type="EMBL" id="GBRH01253176">
    <property type="protein sequence ID" value="JAD44719.1"/>
    <property type="molecule type" value="Transcribed_RNA"/>
</dbReference>
<name>A0A0A8ZZ88_ARUDO</name>